<sequence length="652" mass="73286">MEKLERFEQGLKHPLFSIVGRRIILLMVLLSGFFTILTTLLQLSWDYEEAFNNVDRRHAEIQNVHADLIASSLWVFDLVSAQNRLDGLVNLPYIDYLSIEFDGVVLDAGEPLIKNNVVSQTELSYFHPDTNRRINLGTLRIESDAQKIYDLLLQQFVVTLLLNGIKTLIVCALILWVFHQSVSQRVFAIAKHLSHFDPIDPIHEPLRLKHRKLIMEKSDELDWLADETNKITLRMTNLYQNIALEQERLTDFTRAASDWLWETNATQRLTFCSEAMQSALAIPIENTPKVKSVPALSHCTSLLYNLDACDDFTMCEEKITLGKHTYYFVFQGIAHFTEYGFTGFRGTAIDITELKTTQLELEQLNKSLEATVEARTHDLAQSMENLKATQTQLVESEKLAALGSLVAGVAHEVNTPLGIAVTANSVIKEAVSTLNHAFEQKTLTSDQYTTVMKQVTDGTHMLENNLNRAARLIRDFKQTAVDQVSESRSQFRPVQTLEALMGSLRPETKKVPVVPVVEGDPQLVMSSLPGVLTQVISNLVMNSVRHAFEDIPEPDIHIRIADKGDTVEICYNDNGVGVAPELHQRIFEPFYTSSRGKGGSGLGLNLVFNLVHQKLRGKLHFDSNINQGVTVVLSLPKFLTDTETSKAESSTK</sequence>
<keyword evidence="3" id="KW-1133">Transmembrane helix</keyword>
<dbReference type="SUPFAM" id="SSF55874">
    <property type="entry name" value="ATPase domain of HSP90 chaperone/DNA topoisomerase II/histidine kinase"/>
    <property type="match status" value="1"/>
</dbReference>
<dbReference type="InterPro" id="IPR033414">
    <property type="entry name" value="Sensor_dom"/>
</dbReference>
<feature type="transmembrane region" description="Helical" evidence="3">
    <location>
        <begin position="156"/>
        <end position="178"/>
    </location>
</feature>
<evidence type="ECO:0000313" key="6">
    <source>
        <dbReference type="Proteomes" id="UP000188627"/>
    </source>
</evidence>
<reference evidence="6" key="1">
    <citation type="submission" date="2017-01" db="EMBL/GenBank/DDBJ databases">
        <title>Draft genome of the species Salinivibrio sharmensis.</title>
        <authorList>
            <person name="Lopez-Hermoso C."/>
            <person name="De La Haba R."/>
            <person name="Sanchez-Porro C."/>
            <person name="Ventosa A."/>
        </authorList>
    </citation>
    <scope>NUCLEOTIDE SEQUENCE [LARGE SCALE GENOMIC DNA]</scope>
    <source>
        <strain evidence="6">CBH463</strain>
    </source>
</reference>
<protein>
    <recommendedName>
        <fullName evidence="2">histidine kinase</fullName>
        <ecNumber evidence="2">2.7.13.3</ecNumber>
    </recommendedName>
</protein>
<keyword evidence="3" id="KW-0472">Membrane</keyword>
<accession>A0ABX3KHW7</accession>
<evidence type="ECO:0000259" key="4">
    <source>
        <dbReference type="PROSITE" id="PS50109"/>
    </source>
</evidence>
<evidence type="ECO:0000256" key="1">
    <source>
        <dbReference type="ARBA" id="ARBA00000085"/>
    </source>
</evidence>
<dbReference type="PANTHER" id="PTHR43065">
    <property type="entry name" value="SENSOR HISTIDINE KINASE"/>
    <property type="match status" value="1"/>
</dbReference>
<dbReference type="CDD" id="cd00075">
    <property type="entry name" value="HATPase"/>
    <property type="match status" value="1"/>
</dbReference>
<dbReference type="InterPro" id="IPR005467">
    <property type="entry name" value="His_kinase_dom"/>
</dbReference>
<dbReference type="GO" id="GO:0005524">
    <property type="term" value="F:ATP binding"/>
    <property type="evidence" value="ECO:0007669"/>
    <property type="project" value="UniProtKB-KW"/>
</dbReference>
<comment type="catalytic activity">
    <reaction evidence="1">
        <text>ATP + protein L-histidine = ADP + protein N-phospho-L-histidine.</text>
        <dbReference type="EC" id="2.7.13.3"/>
    </reaction>
</comment>
<feature type="transmembrane region" description="Helical" evidence="3">
    <location>
        <begin position="23"/>
        <end position="45"/>
    </location>
</feature>
<dbReference type="Pfam" id="PF02518">
    <property type="entry name" value="HATPase_c"/>
    <property type="match status" value="1"/>
</dbReference>
<dbReference type="SMART" id="SM00387">
    <property type="entry name" value="HATPase_c"/>
    <property type="match status" value="1"/>
</dbReference>
<dbReference type="Gene3D" id="3.30.565.10">
    <property type="entry name" value="Histidine kinase-like ATPase, C-terminal domain"/>
    <property type="match status" value="1"/>
</dbReference>
<dbReference type="RefSeq" id="WP_077772056.1">
    <property type="nucleotide sequence ID" value="NZ_MUFC01000006.1"/>
</dbReference>
<keyword evidence="5" id="KW-0067">ATP-binding</keyword>
<dbReference type="InterPro" id="IPR004358">
    <property type="entry name" value="Sig_transdc_His_kin-like_C"/>
</dbReference>
<organism evidence="5 6">
    <name type="scientific">Salinivibrio sharmensis</name>
    <dbReference type="NCBI Taxonomy" id="390883"/>
    <lineage>
        <taxon>Bacteria</taxon>
        <taxon>Pseudomonadati</taxon>
        <taxon>Pseudomonadota</taxon>
        <taxon>Gammaproteobacteria</taxon>
        <taxon>Vibrionales</taxon>
        <taxon>Vibrionaceae</taxon>
        <taxon>Salinivibrio</taxon>
    </lineage>
</organism>
<dbReference type="InterPro" id="IPR036890">
    <property type="entry name" value="HATPase_C_sf"/>
</dbReference>
<keyword evidence="5" id="KW-0547">Nucleotide-binding</keyword>
<evidence type="ECO:0000256" key="3">
    <source>
        <dbReference type="SAM" id="Phobius"/>
    </source>
</evidence>
<keyword evidence="6" id="KW-1185">Reference proteome</keyword>
<dbReference type="Proteomes" id="UP000188627">
    <property type="component" value="Unassembled WGS sequence"/>
</dbReference>
<keyword evidence="3" id="KW-0812">Transmembrane</keyword>
<dbReference type="Gene3D" id="1.10.287.130">
    <property type="match status" value="1"/>
</dbReference>
<dbReference type="EMBL" id="MUFC01000006">
    <property type="protein sequence ID" value="OOE88577.1"/>
    <property type="molecule type" value="Genomic_DNA"/>
</dbReference>
<evidence type="ECO:0000313" key="5">
    <source>
        <dbReference type="EMBL" id="OOE88577.1"/>
    </source>
</evidence>
<name>A0ABX3KHW7_9GAMM</name>
<dbReference type="PANTHER" id="PTHR43065:SF42">
    <property type="entry name" value="TWO-COMPONENT SENSOR PPRA"/>
    <property type="match status" value="1"/>
</dbReference>
<dbReference type="Pfam" id="PF17149">
    <property type="entry name" value="CHASE5"/>
    <property type="match status" value="1"/>
</dbReference>
<comment type="caution">
    <text evidence="5">The sequence shown here is derived from an EMBL/GenBank/DDBJ whole genome shotgun (WGS) entry which is preliminary data.</text>
</comment>
<dbReference type="PRINTS" id="PR00344">
    <property type="entry name" value="BCTRLSENSOR"/>
</dbReference>
<dbReference type="PROSITE" id="PS50109">
    <property type="entry name" value="HIS_KIN"/>
    <property type="match status" value="1"/>
</dbReference>
<proteinExistence type="predicted"/>
<evidence type="ECO:0000256" key="2">
    <source>
        <dbReference type="ARBA" id="ARBA00012438"/>
    </source>
</evidence>
<dbReference type="InterPro" id="IPR003594">
    <property type="entry name" value="HATPase_dom"/>
</dbReference>
<dbReference type="EC" id="2.7.13.3" evidence="2"/>
<feature type="domain" description="Histidine kinase" evidence="4">
    <location>
        <begin position="408"/>
        <end position="639"/>
    </location>
</feature>
<gene>
    <name evidence="5" type="ORF">BZG74_07650</name>
</gene>